<reference evidence="7 8" key="2">
    <citation type="journal article" date="2012" name="Eukaryot. Cell">
        <title>Genome update of Botrytis cinerea strains B05.10 and T4.</title>
        <authorList>
            <person name="Staats M."/>
            <person name="van Kan J.A."/>
        </authorList>
    </citation>
    <scope>NUCLEOTIDE SEQUENCE [LARGE SCALE GENOMIC DNA]</scope>
    <source>
        <strain evidence="7 8">B05.10</strain>
    </source>
</reference>
<dbReference type="GO" id="GO:0051698">
    <property type="term" value="F:saccharopine oxidase activity"/>
    <property type="evidence" value="ECO:0007669"/>
    <property type="project" value="TreeGrafter"/>
</dbReference>
<dbReference type="GeneID" id="5429742"/>
<protein>
    <submittedName>
        <fullName evidence="7">Bcdao4</fullName>
    </submittedName>
</protein>
<dbReference type="SUPFAM" id="SSF54373">
    <property type="entry name" value="FAD-linked reductases, C-terminal domain"/>
    <property type="match status" value="1"/>
</dbReference>
<keyword evidence="8" id="KW-1185">Reference proteome</keyword>
<dbReference type="PANTHER" id="PTHR10961:SF24">
    <property type="entry name" value="HYPOTHETICAL FRUCTOSYL AMINE:OXYGEN OXIDOREDUCTASE (EUROFUNG)"/>
    <property type="match status" value="1"/>
</dbReference>
<dbReference type="Proteomes" id="UP000001798">
    <property type="component" value="Chromosome 6"/>
</dbReference>
<dbReference type="VEuPathDB" id="FungiDB:Bcin06g06380"/>
<evidence type="ECO:0000256" key="2">
    <source>
        <dbReference type="ARBA" id="ARBA00010989"/>
    </source>
</evidence>
<dbReference type="OrthoDB" id="2219495at2759"/>
<feature type="domain" description="FAD dependent oxidoreductase" evidence="6">
    <location>
        <begin position="10"/>
        <end position="379"/>
    </location>
</feature>
<dbReference type="EMBL" id="CP009810">
    <property type="protein sequence ID" value="ATZ51217.1"/>
    <property type="molecule type" value="Genomic_DNA"/>
</dbReference>
<accession>A0A384JLG9</accession>
<evidence type="ECO:0000256" key="3">
    <source>
        <dbReference type="ARBA" id="ARBA00022630"/>
    </source>
</evidence>
<evidence type="ECO:0000256" key="5">
    <source>
        <dbReference type="ARBA" id="ARBA00023002"/>
    </source>
</evidence>
<reference evidence="7 8" key="3">
    <citation type="journal article" date="2017" name="Mol. Plant Pathol.">
        <title>A gapless genome sequence of the fungus Botrytis cinerea.</title>
        <authorList>
            <person name="Van Kan J.A."/>
            <person name="Stassen J.H."/>
            <person name="Mosbach A."/>
            <person name="Van Der Lee T.A."/>
            <person name="Faino L."/>
            <person name="Farmer A.D."/>
            <person name="Papasotiriou D.G."/>
            <person name="Zhou S."/>
            <person name="Seidl M.F."/>
            <person name="Cottam E."/>
            <person name="Edel D."/>
            <person name="Hahn M."/>
            <person name="Schwartz D.C."/>
            <person name="Dietrich R.A."/>
            <person name="Widdison S."/>
            <person name="Scalliet G."/>
        </authorList>
    </citation>
    <scope>NUCLEOTIDE SEQUENCE [LARGE SCALE GENOMIC DNA]</scope>
    <source>
        <strain evidence="7 8">B05.10</strain>
    </source>
</reference>
<dbReference type="Gene3D" id="3.50.50.60">
    <property type="entry name" value="FAD/NAD(P)-binding domain"/>
    <property type="match status" value="1"/>
</dbReference>
<dbReference type="KEGG" id="bfu:BCIN_06g06380"/>
<dbReference type="GO" id="GO:0050660">
    <property type="term" value="F:flavin adenine dinucleotide binding"/>
    <property type="evidence" value="ECO:0007669"/>
    <property type="project" value="InterPro"/>
</dbReference>
<dbReference type="Gene3D" id="3.30.9.10">
    <property type="entry name" value="D-Amino Acid Oxidase, subunit A, domain 2"/>
    <property type="match status" value="1"/>
</dbReference>
<name>A0A384JLG9_BOTFB</name>
<dbReference type="GO" id="GO:0008115">
    <property type="term" value="F:sarcosine oxidase activity"/>
    <property type="evidence" value="ECO:0007669"/>
    <property type="project" value="TreeGrafter"/>
</dbReference>
<evidence type="ECO:0000313" key="7">
    <source>
        <dbReference type="EMBL" id="ATZ51217.1"/>
    </source>
</evidence>
<evidence type="ECO:0000259" key="6">
    <source>
        <dbReference type="Pfam" id="PF01266"/>
    </source>
</evidence>
<comment type="cofactor">
    <cofactor evidence="1">
        <name>FAD</name>
        <dbReference type="ChEBI" id="CHEBI:57692"/>
    </cofactor>
</comment>
<organism evidence="7 8">
    <name type="scientific">Botryotinia fuckeliana (strain B05.10)</name>
    <name type="common">Noble rot fungus</name>
    <name type="synonym">Botrytis cinerea</name>
    <dbReference type="NCBI Taxonomy" id="332648"/>
    <lineage>
        <taxon>Eukaryota</taxon>
        <taxon>Fungi</taxon>
        <taxon>Dikarya</taxon>
        <taxon>Ascomycota</taxon>
        <taxon>Pezizomycotina</taxon>
        <taxon>Leotiomycetes</taxon>
        <taxon>Helotiales</taxon>
        <taxon>Sclerotiniaceae</taxon>
        <taxon>Botrytis</taxon>
    </lineage>
</organism>
<keyword evidence="3" id="KW-0285">Flavoprotein</keyword>
<dbReference type="Pfam" id="PF01266">
    <property type="entry name" value="DAO"/>
    <property type="match status" value="1"/>
</dbReference>
<evidence type="ECO:0000313" key="8">
    <source>
        <dbReference type="Proteomes" id="UP000001798"/>
    </source>
</evidence>
<keyword evidence="4" id="KW-0274">FAD</keyword>
<dbReference type="InterPro" id="IPR036188">
    <property type="entry name" value="FAD/NAD-bd_sf"/>
</dbReference>
<dbReference type="AlphaFoldDB" id="A0A384JLG9"/>
<dbReference type="RefSeq" id="XP_024549458.1">
    <property type="nucleotide sequence ID" value="XM_024693672.1"/>
</dbReference>
<dbReference type="InterPro" id="IPR045170">
    <property type="entry name" value="MTOX"/>
</dbReference>
<gene>
    <name evidence="7" type="primary">Bcdao4</name>
    <name evidence="7" type="ORF">BCIN_06g06380</name>
</gene>
<sequence>MPTELTKSSRILIVGGGTWAVSTALHLARRGYIDVTILDSYPIPSPIAAGNDVNKIVEEGSFTEGEDDISMILLNKATEGWLNDSVFKPYYHSTGYIVAADTPAALEHIEKRELPDSKSGFVRITTAEDFRKTMPPGVLTGDFPGWKGVFKSSGAGWVHARKALESAAKEADRLGVKFITGSPEGSVTSLLYEDGDVLGVKTADGKEHRGDRTILAAGAGADALFDFKDQLRPTAWTLGHIKMSEDETKLYKNLPVLFNIEKGFFMEPDEDNHELKICDEHPGYCNWIKGPDGKIRSIPFSKQQIPIDSSKRIRQFLLETMPHLADRPLSFARVCWCADTPDRAFLIDTPPGFASLTLAVGGSGHGFMHITSVGGFVVDLMEGVLDPKLKNAFRWRPETAVNRNWKDLLGRFGGPNEIMDFQDVREWTDLPTR</sequence>
<dbReference type="InterPro" id="IPR006076">
    <property type="entry name" value="FAD-dep_OxRdtase"/>
</dbReference>
<comment type="similarity">
    <text evidence="2">Belongs to the MSOX/MTOX family.</text>
</comment>
<evidence type="ECO:0000256" key="1">
    <source>
        <dbReference type="ARBA" id="ARBA00001974"/>
    </source>
</evidence>
<keyword evidence="5" id="KW-0560">Oxidoreductase</keyword>
<proteinExistence type="inferred from homology"/>
<reference evidence="7 8" key="1">
    <citation type="journal article" date="2011" name="PLoS Genet.">
        <title>Genomic analysis of the necrotrophic fungal pathogens Sclerotinia sclerotiorum and Botrytis cinerea.</title>
        <authorList>
            <person name="Amselem J."/>
            <person name="Cuomo C.A."/>
            <person name="van Kan J.A."/>
            <person name="Viaud M."/>
            <person name="Benito E.P."/>
            <person name="Couloux A."/>
            <person name="Coutinho P.M."/>
            <person name="de Vries R.P."/>
            <person name="Dyer P.S."/>
            <person name="Fillinger S."/>
            <person name="Fournier E."/>
            <person name="Gout L."/>
            <person name="Hahn M."/>
            <person name="Kohn L."/>
            <person name="Lapalu N."/>
            <person name="Plummer K.M."/>
            <person name="Pradier J.M."/>
            <person name="Quevillon E."/>
            <person name="Sharon A."/>
            <person name="Simon A."/>
            <person name="ten Have A."/>
            <person name="Tudzynski B."/>
            <person name="Tudzynski P."/>
            <person name="Wincker P."/>
            <person name="Andrew M."/>
            <person name="Anthouard V."/>
            <person name="Beever R.E."/>
            <person name="Beffa R."/>
            <person name="Benoit I."/>
            <person name="Bouzid O."/>
            <person name="Brault B."/>
            <person name="Chen Z."/>
            <person name="Choquer M."/>
            <person name="Collemare J."/>
            <person name="Cotton P."/>
            <person name="Danchin E.G."/>
            <person name="Da Silva C."/>
            <person name="Gautier A."/>
            <person name="Giraud C."/>
            <person name="Giraud T."/>
            <person name="Gonzalez C."/>
            <person name="Grossetete S."/>
            <person name="Guldener U."/>
            <person name="Henrissat B."/>
            <person name="Howlett B.J."/>
            <person name="Kodira C."/>
            <person name="Kretschmer M."/>
            <person name="Lappartient A."/>
            <person name="Leroch M."/>
            <person name="Levis C."/>
            <person name="Mauceli E."/>
            <person name="Neuveglise C."/>
            <person name="Oeser B."/>
            <person name="Pearson M."/>
            <person name="Poulain J."/>
            <person name="Poussereau N."/>
            <person name="Quesneville H."/>
            <person name="Rascle C."/>
            <person name="Schumacher J."/>
            <person name="Segurens B."/>
            <person name="Sexton A."/>
            <person name="Silva E."/>
            <person name="Sirven C."/>
            <person name="Soanes D.M."/>
            <person name="Talbot N.J."/>
            <person name="Templeton M."/>
            <person name="Yandava C."/>
            <person name="Yarden O."/>
            <person name="Zeng Q."/>
            <person name="Rollins J.A."/>
            <person name="Lebrun M.H."/>
            <person name="Dickman M."/>
        </authorList>
    </citation>
    <scope>NUCLEOTIDE SEQUENCE [LARGE SCALE GENOMIC DNA]</scope>
    <source>
        <strain evidence="7 8">B05.10</strain>
    </source>
</reference>
<dbReference type="SUPFAM" id="SSF51905">
    <property type="entry name" value="FAD/NAD(P)-binding domain"/>
    <property type="match status" value="1"/>
</dbReference>
<evidence type="ECO:0000256" key="4">
    <source>
        <dbReference type="ARBA" id="ARBA00022827"/>
    </source>
</evidence>
<dbReference type="PANTHER" id="PTHR10961">
    <property type="entry name" value="PEROXISOMAL SARCOSINE OXIDASE"/>
    <property type="match status" value="1"/>
</dbReference>